<protein>
    <recommendedName>
        <fullName evidence="10">C2H2-type domain-containing protein</fullName>
    </recommendedName>
</protein>
<dbReference type="Pfam" id="PF00096">
    <property type="entry name" value="zf-C2H2"/>
    <property type="match status" value="2"/>
</dbReference>
<dbReference type="FunFam" id="3.30.160.60:FF:000761">
    <property type="entry name" value="Zinc finger protein 449"/>
    <property type="match status" value="1"/>
</dbReference>
<evidence type="ECO:0000256" key="6">
    <source>
        <dbReference type="ARBA" id="ARBA00023015"/>
    </source>
</evidence>
<dbReference type="GO" id="GO:0000981">
    <property type="term" value="F:DNA-binding transcription factor activity, RNA polymerase II-specific"/>
    <property type="evidence" value="ECO:0007669"/>
    <property type="project" value="TreeGrafter"/>
</dbReference>
<reference evidence="11" key="1">
    <citation type="journal article" date="2022" name="bioRxiv">
        <title>Sequencing and chromosome-scale assembly of the giantPleurodeles waltlgenome.</title>
        <authorList>
            <person name="Brown T."/>
            <person name="Elewa A."/>
            <person name="Iarovenko S."/>
            <person name="Subramanian E."/>
            <person name="Araus A.J."/>
            <person name="Petzold A."/>
            <person name="Susuki M."/>
            <person name="Suzuki K.-i.T."/>
            <person name="Hayashi T."/>
            <person name="Toyoda A."/>
            <person name="Oliveira C."/>
            <person name="Osipova E."/>
            <person name="Leigh N.D."/>
            <person name="Simon A."/>
            <person name="Yun M.H."/>
        </authorList>
    </citation>
    <scope>NUCLEOTIDE SEQUENCE</scope>
    <source>
        <strain evidence="11">20211129_DDA</strain>
        <tissue evidence="11">Liver</tissue>
    </source>
</reference>
<keyword evidence="4 9" id="KW-0863">Zinc-finger</keyword>
<dbReference type="Proteomes" id="UP001066276">
    <property type="component" value="Chromosome 4_2"/>
</dbReference>
<keyword evidence="3" id="KW-0677">Repeat</keyword>
<comment type="caution">
    <text evidence="11">The sequence shown here is derived from an EMBL/GenBank/DDBJ whole genome shotgun (WGS) entry which is preliminary data.</text>
</comment>
<dbReference type="PANTHER" id="PTHR23235:SF142">
    <property type="entry name" value="ZINC FINGER PROTEIN 384"/>
    <property type="match status" value="1"/>
</dbReference>
<dbReference type="GO" id="GO:0008270">
    <property type="term" value="F:zinc ion binding"/>
    <property type="evidence" value="ECO:0007669"/>
    <property type="project" value="UniProtKB-KW"/>
</dbReference>
<keyword evidence="7" id="KW-0804">Transcription</keyword>
<dbReference type="EMBL" id="JANPWB010000008">
    <property type="protein sequence ID" value="KAJ1167519.1"/>
    <property type="molecule type" value="Genomic_DNA"/>
</dbReference>
<dbReference type="AlphaFoldDB" id="A0AAV7STU5"/>
<dbReference type="Gene3D" id="3.30.160.60">
    <property type="entry name" value="Classic Zinc Finger"/>
    <property type="match status" value="2"/>
</dbReference>
<keyword evidence="8" id="KW-0539">Nucleus</keyword>
<dbReference type="FunFam" id="3.30.160.60:FF:001684">
    <property type="entry name" value="zinc finger protein 33B-like"/>
    <property type="match status" value="1"/>
</dbReference>
<feature type="domain" description="C2H2-type" evidence="10">
    <location>
        <begin position="1"/>
        <end position="26"/>
    </location>
</feature>
<dbReference type="InterPro" id="IPR036236">
    <property type="entry name" value="Znf_C2H2_sf"/>
</dbReference>
<comment type="similarity">
    <text evidence="1">Belongs to the krueppel C2H2-type zinc-finger protein family.</text>
</comment>
<evidence type="ECO:0000256" key="3">
    <source>
        <dbReference type="ARBA" id="ARBA00022737"/>
    </source>
</evidence>
<feature type="domain" description="C2H2-type" evidence="10">
    <location>
        <begin position="27"/>
        <end position="54"/>
    </location>
</feature>
<dbReference type="PANTHER" id="PTHR23235">
    <property type="entry name" value="KRUEPPEL-LIKE TRANSCRIPTION FACTOR"/>
    <property type="match status" value="1"/>
</dbReference>
<name>A0AAV7STU5_PLEWA</name>
<gene>
    <name evidence="11" type="ORF">NDU88_007910</name>
</gene>
<dbReference type="SUPFAM" id="SSF57667">
    <property type="entry name" value="beta-beta-alpha zinc fingers"/>
    <property type="match status" value="1"/>
</dbReference>
<evidence type="ECO:0000313" key="12">
    <source>
        <dbReference type="Proteomes" id="UP001066276"/>
    </source>
</evidence>
<feature type="non-terminal residue" evidence="11">
    <location>
        <position position="56"/>
    </location>
</feature>
<evidence type="ECO:0000256" key="9">
    <source>
        <dbReference type="PROSITE-ProRule" id="PRU00042"/>
    </source>
</evidence>
<feature type="non-terminal residue" evidence="11">
    <location>
        <position position="1"/>
    </location>
</feature>
<evidence type="ECO:0000256" key="1">
    <source>
        <dbReference type="ARBA" id="ARBA00006991"/>
    </source>
</evidence>
<evidence type="ECO:0000259" key="10">
    <source>
        <dbReference type="PROSITE" id="PS50157"/>
    </source>
</evidence>
<proteinExistence type="inferred from homology"/>
<dbReference type="GO" id="GO:0000978">
    <property type="term" value="F:RNA polymerase II cis-regulatory region sequence-specific DNA binding"/>
    <property type="evidence" value="ECO:0007669"/>
    <property type="project" value="TreeGrafter"/>
</dbReference>
<dbReference type="InterPro" id="IPR013087">
    <property type="entry name" value="Znf_C2H2_type"/>
</dbReference>
<dbReference type="SMART" id="SM00355">
    <property type="entry name" value="ZnF_C2H2"/>
    <property type="match status" value="2"/>
</dbReference>
<keyword evidence="6" id="KW-0805">Transcription regulation</keyword>
<dbReference type="PROSITE" id="PS50157">
    <property type="entry name" value="ZINC_FINGER_C2H2_2"/>
    <property type="match status" value="2"/>
</dbReference>
<sequence>CNVCVKSFGQLSNLQRHQQIHTGQKTFKCSECVKSFSRLLNLQCHQRTHTGEKPYH</sequence>
<keyword evidence="2" id="KW-0479">Metal-binding</keyword>
<dbReference type="PROSITE" id="PS00028">
    <property type="entry name" value="ZINC_FINGER_C2H2_1"/>
    <property type="match status" value="2"/>
</dbReference>
<evidence type="ECO:0000256" key="4">
    <source>
        <dbReference type="ARBA" id="ARBA00022771"/>
    </source>
</evidence>
<evidence type="ECO:0000256" key="2">
    <source>
        <dbReference type="ARBA" id="ARBA00022723"/>
    </source>
</evidence>
<evidence type="ECO:0000256" key="5">
    <source>
        <dbReference type="ARBA" id="ARBA00022833"/>
    </source>
</evidence>
<evidence type="ECO:0000313" key="11">
    <source>
        <dbReference type="EMBL" id="KAJ1167519.1"/>
    </source>
</evidence>
<evidence type="ECO:0000256" key="7">
    <source>
        <dbReference type="ARBA" id="ARBA00023163"/>
    </source>
</evidence>
<keyword evidence="5" id="KW-0862">Zinc</keyword>
<keyword evidence="12" id="KW-1185">Reference proteome</keyword>
<accession>A0AAV7STU5</accession>
<organism evidence="11 12">
    <name type="scientific">Pleurodeles waltl</name>
    <name type="common">Iberian ribbed newt</name>
    <dbReference type="NCBI Taxonomy" id="8319"/>
    <lineage>
        <taxon>Eukaryota</taxon>
        <taxon>Metazoa</taxon>
        <taxon>Chordata</taxon>
        <taxon>Craniata</taxon>
        <taxon>Vertebrata</taxon>
        <taxon>Euteleostomi</taxon>
        <taxon>Amphibia</taxon>
        <taxon>Batrachia</taxon>
        <taxon>Caudata</taxon>
        <taxon>Salamandroidea</taxon>
        <taxon>Salamandridae</taxon>
        <taxon>Pleurodelinae</taxon>
        <taxon>Pleurodeles</taxon>
    </lineage>
</organism>
<evidence type="ECO:0000256" key="8">
    <source>
        <dbReference type="ARBA" id="ARBA00023242"/>
    </source>
</evidence>